<evidence type="ECO:0000256" key="6">
    <source>
        <dbReference type="SAM" id="Coils"/>
    </source>
</evidence>
<keyword evidence="6" id="KW-0175">Coiled coil</keyword>
<dbReference type="Pfam" id="PF02706">
    <property type="entry name" value="Wzz"/>
    <property type="match status" value="1"/>
</dbReference>
<accession>A0A850T5K1</accession>
<evidence type="ECO:0000313" key="9">
    <source>
        <dbReference type="EMBL" id="NWH06371.1"/>
    </source>
</evidence>
<reference evidence="9 10" key="1">
    <citation type="submission" date="2020-06" db="EMBL/GenBank/DDBJ databases">
        <title>High-quality draft genome of sulfate reducer Desulfobacter latus type strain AcrS2 isolated from marine sediment.</title>
        <authorList>
            <person name="Hoppe M."/>
            <person name="Larsen C.K."/>
            <person name="Marshall I.P.G."/>
            <person name="Schramm A."/>
            <person name="Marietou A.G."/>
        </authorList>
    </citation>
    <scope>NUCLEOTIDE SEQUENCE [LARGE SCALE GENOMIC DNA]</scope>
    <source>
        <strain evidence="9 10">AcRS2</strain>
    </source>
</reference>
<dbReference type="PANTHER" id="PTHR32309">
    <property type="entry name" value="TYROSINE-PROTEIN KINASE"/>
    <property type="match status" value="1"/>
</dbReference>
<dbReference type="Proteomes" id="UP000553343">
    <property type="component" value="Unassembled WGS sequence"/>
</dbReference>
<evidence type="ECO:0000256" key="2">
    <source>
        <dbReference type="ARBA" id="ARBA00022475"/>
    </source>
</evidence>
<protein>
    <submittedName>
        <fullName evidence="9">Chain-length determining protein</fullName>
    </submittedName>
</protein>
<feature type="transmembrane region" description="Helical" evidence="7">
    <location>
        <begin position="20"/>
        <end position="40"/>
    </location>
</feature>
<keyword evidence="4 7" id="KW-1133">Transmembrane helix</keyword>
<dbReference type="EMBL" id="JACADJ010000072">
    <property type="protein sequence ID" value="NWH06371.1"/>
    <property type="molecule type" value="Genomic_DNA"/>
</dbReference>
<proteinExistence type="predicted"/>
<dbReference type="InterPro" id="IPR003856">
    <property type="entry name" value="LPS_length_determ_N"/>
</dbReference>
<name>A0A850T5K1_9BACT</name>
<evidence type="ECO:0000256" key="3">
    <source>
        <dbReference type="ARBA" id="ARBA00022692"/>
    </source>
</evidence>
<sequence length="536" mass="61179">MEEQILSPKDYLAILNRRKWILIIPFALVVTAALVTAWVLPPVYQSTATILIEQREIPAEYVMTSQTSYAEQRMQNIKARILTSKQLQELIQQFSLYTEEQETMTMDEILDDMREKIVLTPVNVEIADQRTGRSATATIAFTLSFEDKNPDKAQQVTDRIVTLFLKEDLKVRTDQASATQEFLKIEADRIKDDLEKVETRLAEFKKANANFLPEVFQLNMQTLSSLERNIEQARENLRALNEKKDTMVEELANTTRDIEDELAARGIKDPDEERLEQLKIQLINLETKYSELYPDVKKIKQEIADLTASIEARKKQEEKEKQNPTNKKPARNPAYITLASRLAGVKSDIASVKIQISDLEARAEEYRNRLASAPDVETRYKNLVTEQTNLTLKYKDLQAKMMEAQVAHALESQQKGERFTLVESATRPEKPYKPNRLAIVLIGFVLGIGTGIGLAALVEFADDAVRDAVSLEQLTGFPVLTTVPSIITRADRTKAFRSKIIWTISVILVLTVAICLFHFYVMDLNVFWAKLMRKFS</sequence>
<feature type="transmembrane region" description="Helical" evidence="7">
    <location>
        <begin position="500"/>
        <end position="521"/>
    </location>
</feature>
<evidence type="ECO:0000256" key="4">
    <source>
        <dbReference type="ARBA" id="ARBA00022989"/>
    </source>
</evidence>
<keyword evidence="5 7" id="KW-0472">Membrane</keyword>
<feature type="domain" description="Polysaccharide chain length determinant N-terminal" evidence="8">
    <location>
        <begin position="11"/>
        <end position="87"/>
    </location>
</feature>
<feature type="coiled-coil region" evidence="6">
    <location>
        <begin position="342"/>
        <end position="369"/>
    </location>
</feature>
<dbReference type="GO" id="GO:0005886">
    <property type="term" value="C:plasma membrane"/>
    <property type="evidence" value="ECO:0007669"/>
    <property type="project" value="UniProtKB-SubCell"/>
</dbReference>
<dbReference type="AlphaFoldDB" id="A0A850T5K1"/>
<keyword evidence="10" id="KW-1185">Reference proteome</keyword>
<evidence type="ECO:0000256" key="5">
    <source>
        <dbReference type="ARBA" id="ARBA00023136"/>
    </source>
</evidence>
<feature type="coiled-coil region" evidence="6">
    <location>
        <begin position="180"/>
        <end position="257"/>
    </location>
</feature>
<feature type="transmembrane region" description="Helical" evidence="7">
    <location>
        <begin position="437"/>
        <end position="458"/>
    </location>
</feature>
<comment type="subcellular location">
    <subcellularLocation>
        <location evidence="1">Cell membrane</location>
        <topology evidence="1">Multi-pass membrane protein</topology>
    </subcellularLocation>
</comment>
<evidence type="ECO:0000313" key="10">
    <source>
        <dbReference type="Proteomes" id="UP000553343"/>
    </source>
</evidence>
<comment type="caution">
    <text evidence="9">The sequence shown here is derived from an EMBL/GenBank/DDBJ whole genome shotgun (WGS) entry which is preliminary data.</text>
</comment>
<keyword evidence="3 7" id="KW-0812">Transmembrane</keyword>
<dbReference type="RefSeq" id="WP_178367823.1">
    <property type="nucleotide sequence ID" value="NZ_JACADJ010000072.1"/>
</dbReference>
<dbReference type="PANTHER" id="PTHR32309:SF13">
    <property type="entry name" value="FERRIC ENTEROBACTIN TRANSPORT PROTEIN FEPE"/>
    <property type="match status" value="1"/>
</dbReference>
<organism evidence="9 10">
    <name type="scientific">Desulfobacter latus</name>
    <dbReference type="NCBI Taxonomy" id="2292"/>
    <lineage>
        <taxon>Bacteria</taxon>
        <taxon>Pseudomonadati</taxon>
        <taxon>Thermodesulfobacteriota</taxon>
        <taxon>Desulfobacteria</taxon>
        <taxon>Desulfobacterales</taxon>
        <taxon>Desulfobacteraceae</taxon>
        <taxon>Desulfobacter</taxon>
    </lineage>
</organism>
<keyword evidence="2" id="KW-1003">Cell membrane</keyword>
<dbReference type="InterPro" id="IPR050445">
    <property type="entry name" value="Bact_polysacc_biosynth/exp"/>
</dbReference>
<gene>
    <name evidence="9" type="ORF">HXW94_15505</name>
</gene>
<evidence type="ECO:0000256" key="1">
    <source>
        <dbReference type="ARBA" id="ARBA00004651"/>
    </source>
</evidence>
<dbReference type="GO" id="GO:0004713">
    <property type="term" value="F:protein tyrosine kinase activity"/>
    <property type="evidence" value="ECO:0007669"/>
    <property type="project" value="TreeGrafter"/>
</dbReference>
<evidence type="ECO:0000256" key="7">
    <source>
        <dbReference type="SAM" id="Phobius"/>
    </source>
</evidence>
<evidence type="ECO:0000259" key="8">
    <source>
        <dbReference type="Pfam" id="PF02706"/>
    </source>
</evidence>